<dbReference type="OMA" id="IKTMQMV"/>
<evidence type="ECO:0000256" key="10">
    <source>
        <dbReference type="PIRNR" id="PIRNR003097"/>
    </source>
</evidence>
<protein>
    <recommendedName>
        <fullName evidence="3 10">Cell division protein FtsX</fullName>
    </recommendedName>
</protein>
<dbReference type="PANTHER" id="PTHR47755:SF1">
    <property type="entry name" value="CELL DIVISION PROTEIN FTSX"/>
    <property type="match status" value="1"/>
</dbReference>
<evidence type="ECO:0000256" key="8">
    <source>
        <dbReference type="ARBA" id="ARBA00023136"/>
    </source>
</evidence>
<evidence type="ECO:0000256" key="2">
    <source>
        <dbReference type="ARBA" id="ARBA00007379"/>
    </source>
</evidence>
<dbReference type="OrthoDB" id="9812531at2"/>
<proteinExistence type="inferred from homology"/>
<keyword evidence="8 10" id="KW-0472">Membrane</keyword>
<evidence type="ECO:0000256" key="4">
    <source>
        <dbReference type="ARBA" id="ARBA00022475"/>
    </source>
</evidence>
<feature type="transmembrane region" description="Helical" evidence="11">
    <location>
        <begin position="23"/>
        <end position="46"/>
    </location>
</feature>
<dbReference type="RefSeq" id="WP_003357632.1">
    <property type="nucleotide sequence ID" value="NZ_AP014696.1"/>
</dbReference>
<dbReference type="GO" id="GO:0051301">
    <property type="term" value="P:cell division"/>
    <property type="evidence" value="ECO:0007669"/>
    <property type="project" value="UniProtKB-KW"/>
</dbReference>
<feature type="domain" description="FtsX extracellular" evidence="13">
    <location>
        <begin position="59"/>
        <end position="153"/>
    </location>
</feature>
<accession>A0A0A2HHR7</accession>
<keyword evidence="7 11" id="KW-1133">Transmembrane helix</keyword>
<evidence type="ECO:0000313" key="17">
    <source>
        <dbReference type="Proteomes" id="UP000478995"/>
    </source>
</evidence>
<dbReference type="NCBIfam" id="NF038347">
    <property type="entry name" value="FtsX_Gpos"/>
    <property type="match status" value="1"/>
</dbReference>
<evidence type="ECO:0000259" key="12">
    <source>
        <dbReference type="Pfam" id="PF02687"/>
    </source>
</evidence>
<reference evidence="16" key="3">
    <citation type="submission" date="2021-02" db="EMBL/GenBank/DDBJ databases">
        <authorList>
            <person name="Dover N."/>
            <person name="Barash J.R."/>
            <person name="Bell J.M."/>
            <person name="Sylvester M.D."/>
            <person name="Arnon S."/>
        </authorList>
    </citation>
    <scope>NUCLEOTIDE SEQUENCE</scope>
    <source>
        <strain evidence="16">IBCA10-7060</strain>
    </source>
</reference>
<dbReference type="Proteomes" id="UP000478995">
    <property type="component" value="Unassembled WGS sequence"/>
</dbReference>
<evidence type="ECO:0000256" key="7">
    <source>
        <dbReference type="ARBA" id="ARBA00022989"/>
    </source>
</evidence>
<feature type="transmembrane region" description="Helical" evidence="11">
    <location>
        <begin position="172"/>
        <end position="198"/>
    </location>
</feature>
<dbReference type="GeneID" id="5187647"/>
<dbReference type="InterPro" id="IPR004513">
    <property type="entry name" value="FtsX"/>
</dbReference>
<evidence type="ECO:0000259" key="13">
    <source>
        <dbReference type="Pfam" id="PF18075"/>
    </source>
</evidence>
<evidence type="ECO:0000313" key="18">
    <source>
        <dbReference type="Proteomes" id="UP000482543"/>
    </source>
</evidence>
<evidence type="ECO:0000256" key="11">
    <source>
        <dbReference type="SAM" id="Phobius"/>
    </source>
</evidence>
<dbReference type="AlphaFoldDB" id="A0A0A2HHR7"/>
<keyword evidence="9 10" id="KW-0131">Cell cycle</keyword>
<dbReference type="Proteomes" id="UP000663464">
    <property type="component" value="Chromosome"/>
</dbReference>
<dbReference type="EMBL" id="CP069280">
    <property type="protein sequence ID" value="QRI53327.1"/>
    <property type="molecule type" value="Genomic_DNA"/>
</dbReference>
<keyword evidence="4 10" id="KW-1003">Cell membrane</keyword>
<organism evidence="15 18">
    <name type="scientific">Clostridium botulinum</name>
    <dbReference type="NCBI Taxonomy" id="1491"/>
    <lineage>
        <taxon>Bacteria</taxon>
        <taxon>Bacillati</taxon>
        <taxon>Bacillota</taxon>
        <taxon>Clostridia</taxon>
        <taxon>Eubacteriales</taxon>
        <taxon>Clostridiaceae</taxon>
        <taxon>Clostridium</taxon>
    </lineage>
</organism>
<dbReference type="InterPro" id="IPR003838">
    <property type="entry name" value="ABC3_permease_C"/>
</dbReference>
<keyword evidence="6 11" id="KW-0812">Transmembrane</keyword>
<feature type="transmembrane region" description="Helical" evidence="11">
    <location>
        <begin position="264"/>
        <end position="290"/>
    </location>
</feature>
<name>A0A0A2HHR7_CLOBO</name>
<dbReference type="Proteomes" id="UP000482543">
    <property type="component" value="Unassembled WGS sequence"/>
</dbReference>
<sequence length="296" mass="32666">MKISTLKYFVVDSIKGLRRHKTLSTASIATVAATLFILGVFILSIMNVKQAVTEVESKVEATIVLKDDIKTEQEKAIKDKINSVAGVEKVTYESKKDALEKFKKQLGENNKSLAEGLEKENPLPNSIIVRVEKPELVSKVVGSIKDMEGIDQIKDGKEIVDKITKITNTLKWMGVVLFLILIGVSLFLIGNTIKITVYSRKREIGIMKYIGATDWFIRWPFVFEGIIIGILGAIIAIVLLYYGYKAAYAKASVGLIFVSLLNPSVVLSSVLWIFVLVGIVIGAIGSILSIRKFLSV</sequence>
<dbReference type="PIRSF" id="PIRSF003097">
    <property type="entry name" value="FtsX"/>
    <property type="match status" value="1"/>
</dbReference>
<dbReference type="GO" id="GO:0005886">
    <property type="term" value="C:plasma membrane"/>
    <property type="evidence" value="ECO:0007669"/>
    <property type="project" value="UniProtKB-SubCell"/>
</dbReference>
<keyword evidence="5 10" id="KW-0132">Cell division</keyword>
<evidence type="ECO:0000256" key="1">
    <source>
        <dbReference type="ARBA" id="ARBA00004651"/>
    </source>
</evidence>
<evidence type="ECO:0000313" key="14">
    <source>
        <dbReference type="EMBL" id="NFG17841.1"/>
    </source>
</evidence>
<reference evidence="17 18" key="2">
    <citation type="submission" date="2019-04" db="EMBL/GenBank/DDBJ databases">
        <title>Genome sequencing of Clostridium botulinum Groups I-IV and Clostridium butyricum.</title>
        <authorList>
            <person name="Brunt J."/>
            <person name="Van Vliet A.H.M."/>
            <person name="Stringer S.C."/>
            <person name="Carter A.T."/>
            <person name="Peck M.W."/>
        </authorList>
    </citation>
    <scope>NUCLEOTIDE SEQUENCE [LARGE SCALE GENOMIC DNA]</scope>
    <source>
        <strain evidence="15 18">IFR 15/034</strain>
        <strain evidence="14 17">IFR 18/037</strain>
    </source>
</reference>
<dbReference type="Pfam" id="PF02687">
    <property type="entry name" value="FtsX"/>
    <property type="match status" value="1"/>
</dbReference>
<dbReference type="PANTHER" id="PTHR47755">
    <property type="entry name" value="CELL DIVISION PROTEIN FTSX"/>
    <property type="match status" value="1"/>
</dbReference>
<evidence type="ECO:0000256" key="5">
    <source>
        <dbReference type="ARBA" id="ARBA00022618"/>
    </source>
</evidence>
<dbReference type="Gene3D" id="3.30.70.3040">
    <property type="match status" value="1"/>
</dbReference>
<feature type="domain" description="ABC3 transporter permease C-terminal" evidence="12">
    <location>
        <begin position="176"/>
        <end position="294"/>
    </location>
</feature>
<dbReference type="InterPro" id="IPR058204">
    <property type="entry name" value="FtsX_firmicutes-type"/>
</dbReference>
<dbReference type="EMBL" id="SWOY01000005">
    <property type="protein sequence ID" value="NFG17841.1"/>
    <property type="molecule type" value="Genomic_DNA"/>
</dbReference>
<evidence type="ECO:0000313" key="19">
    <source>
        <dbReference type="Proteomes" id="UP000663464"/>
    </source>
</evidence>
<comment type="function">
    <text evidence="10">Part of the ABC transporter FtsEX involved in asymmetric cellular division facilitating the initiation of sporulation.</text>
</comment>
<comment type="similarity">
    <text evidence="2 10">Belongs to the ABC-4 integral membrane protein family. FtsX subfamily.</text>
</comment>
<evidence type="ECO:0000313" key="16">
    <source>
        <dbReference type="EMBL" id="QRI53327.1"/>
    </source>
</evidence>
<feature type="transmembrane region" description="Helical" evidence="11">
    <location>
        <begin position="219"/>
        <end position="244"/>
    </location>
</feature>
<comment type="subcellular location">
    <subcellularLocation>
        <location evidence="1">Cell membrane</location>
        <topology evidence="1">Multi-pass membrane protein</topology>
    </subcellularLocation>
</comment>
<dbReference type="EMBL" id="SWRJ01000004">
    <property type="protein sequence ID" value="NFI22444.1"/>
    <property type="molecule type" value="Genomic_DNA"/>
</dbReference>
<evidence type="ECO:0000256" key="9">
    <source>
        <dbReference type="ARBA" id="ARBA00023306"/>
    </source>
</evidence>
<gene>
    <name evidence="14" type="ORF">FC794_13800</name>
    <name evidence="15" type="ORF">FC964_13950</name>
    <name evidence="16" type="ORF">JQS73_18330</name>
</gene>
<evidence type="ECO:0000256" key="3">
    <source>
        <dbReference type="ARBA" id="ARBA00021907"/>
    </source>
</evidence>
<dbReference type="Pfam" id="PF18075">
    <property type="entry name" value="FtsX_ECD"/>
    <property type="match status" value="1"/>
</dbReference>
<reference evidence="16 19" key="1">
    <citation type="journal article" date="2014" name="J. Infect. Dis.">
        <title>Molecular characterization of a novel botulinum neurotoxin type H gene.</title>
        <authorList>
            <person name="Dover N."/>
            <person name="Barash J.R."/>
            <person name="Hill K.K."/>
            <person name="Xie G."/>
            <person name="Arnon S.S."/>
        </authorList>
    </citation>
    <scope>NUCLEOTIDE SEQUENCE [LARGE SCALE GENOMIC DNA]</scope>
    <source>
        <strain evidence="16 19">IBCA10-7060</strain>
    </source>
</reference>
<evidence type="ECO:0000313" key="15">
    <source>
        <dbReference type="EMBL" id="NFI22444.1"/>
    </source>
</evidence>
<evidence type="ECO:0000256" key="6">
    <source>
        <dbReference type="ARBA" id="ARBA00022692"/>
    </source>
</evidence>
<dbReference type="InterPro" id="IPR040690">
    <property type="entry name" value="FtsX_ECD"/>
</dbReference>